<dbReference type="RefSeq" id="WP_267266934.1">
    <property type="nucleotide sequence ID" value="NZ_JAOVZW010000021.1"/>
</dbReference>
<reference evidence="1" key="1">
    <citation type="submission" date="2022-10" db="EMBL/GenBank/DDBJ databases">
        <title>Chryseobacterium sp. nov., a novel bacterial species.</title>
        <authorList>
            <person name="Cao Y."/>
        </authorList>
    </citation>
    <scope>NUCLEOTIDE SEQUENCE</scope>
    <source>
        <strain evidence="1">CCTCC AB2015118</strain>
    </source>
</reference>
<dbReference type="InterPro" id="IPR032774">
    <property type="entry name" value="WG_beta_rep"/>
</dbReference>
<evidence type="ECO:0000313" key="1">
    <source>
        <dbReference type="EMBL" id="MCX8525678.1"/>
    </source>
</evidence>
<sequence>MKRFSLFICSILLFNFSCKKGEVQQNVSQQTKKNDIFLVPFQVGKNWGLADTLGNIKVKPQYDELVNFEINSEKTLPTSSYYLMRKGNEIHFIDSDNKRYFENFEIIQDADKNIFYKKNNRMGFAYPSFSNGEWQIDENAASYPYDKITKLKDDLFFYSIVKIANKTGLLKYENETVIPVKYDSLDYSVKNKTAFFKAYYLNEKKIVKTETFTIDLTAPPPPSVIQKKPYEEWLKTEKVPAGESYAALKDYKNIFRVKETLSPIIVKDNKSNQYAIFEAYSEKPLEFKYDLVLPGLDKTYSNEGQKLFIVKKDNKFALFATTYNKESDWYDFIEQRTFYNQYGNFIPYIVAKKDVKFGMIVFDTEKKAFKESIPFQFDDIIDGNVVVKDNLFGVYNSSRNSVKIPPIYKTKPEVYKRISYNGDKYQIYKAVNKNDKKVLILYNGLELYRD</sequence>
<gene>
    <name evidence="1" type="ORF">OF897_17320</name>
</gene>
<dbReference type="Pfam" id="PF14903">
    <property type="entry name" value="WG_beta_rep"/>
    <property type="match status" value="1"/>
</dbReference>
<dbReference type="Proteomes" id="UP001073122">
    <property type="component" value="Unassembled WGS sequence"/>
</dbReference>
<accession>A0ABT3XVI4</accession>
<proteinExistence type="predicted"/>
<evidence type="ECO:0000313" key="2">
    <source>
        <dbReference type="Proteomes" id="UP001073122"/>
    </source>
</evidence>
<name>A0ABT3XVI4_9FLAO</name>
<protein>
    <submittedName>
        <fullName evidence="1">WG repeat-containing protein</fullName>
    </submittedName>
</protein>
<comment type="caution">
    <text evidence="1">The sequence shown here is derived from an EMBL/GenBank/DDBJ whole genome shotgun (WGS) entry which is preliminary data.</text>
</comment>
<dbReference type="EMBL" id="JAOVZW010000021">
    <property type="protein sequence ID" value="MCX8525678.1"/>
    <property type="molecule type" value="Genomic_DNA"/>
</dbReference>
<organism evidence="1 2">
    <name type="scientific">Chryseobacterium formosus</name>
    <dbReference type="NCBI Taxonomy" id="1537363"/>
    <lineage>
        <taxon>Bacteria</taxon>
        <taxon>Pseudomonadati</taxon>
        <taxon>Bacteroidota</taxon>
        <taxon>Flavobacteriia</taxon>
        <taxon>Flavobacteriales</taxon>
        <taxon>Weeksellaceae</taxon>
        <taxon>Chryseobacterium group</taxon>
        <taxon>Chryseobacterium</taxon>
    </lineage>
</organism>
<keyword evidence="2" id="KW-1185">Reference proteome</keyword>